<accession>A0ABW6UUD3</accession>
<dbReference type="EMBL" id="JBIAWJ010000031">
    <property type="protein sequence ID" value="MFF4527062.1"/>
    <property type="molecule type" value="Genomic_DNA"/>
</dbReference>
<dbReference type="RefSeq" id="WP_351086225.1">
    <property type="nucleotide sequence ID" value="NZ_JBEOZG010000037.1"/>
</dbReference>
<comment type="caution">
    <text evidence="1">The sequence shown here is derived from an EMBL/GenBank/DDBJ whole genome shotgun (WGS) entry which is preliminary data.</text>
</comment>
<sequence>MDLSTARARIHAMFTAPDDAAVDELDRRIDDLITASKQLADPYVSSTLPPRDAICTRPDCGHSGADHHHGDTKCWAHLPRTRGQFGVMSPITICPCPGFQPS</sequence>
<organism evidence="1 2">
    <name type="scientific">Streptomyces bluensis</name>
    <dbReference type="NCBI Taxonomy" id="33897"/>
    <lineage>
        <taxon>Bacteria</taxon>
        <taxon>Bacillati</taxon>
        <taxon>Actinomycetota</taxon>
        <taxon>Actinomycetes</taxon>
        <taxon>Kitasatosporales</taxon>
        <taxon>Streptomycetaceae</taxon>
        <taxon>Streptomyces</taxon>
    </lineage>
</organism>
<protein>
    <submittedName>
        <fullName evidence="1">Uncharacterized protein</fullName>
    </submittedName>
</protein>
<name>A0ABW6UUD3_9ACTN</name>
<proteinExistence type="predicted"/>
<dbReference type="Proteomes" id="UP001602058">
    <property type="component" value="Unassembled WGS sequence"/>
</dbReference>
<reference evidence="1 2" key="1">
    <citation type="submission" date="2024-10" db="EMBL/GenBank/DDBJ databases">
        <title>The Natural Products Discovery Center: Release of the First 8490 Sequenced Strains for Exploring Actinobacteria Biosynthetic Diversity.</title>
        <authorList>
            <person name="Kalkreuter E."/>
            <person name="Kautsar S.A."/>
            <person name="Yang D."/>
            <person name="Bader C.D."/>
            <person name="Teijaro C.N."/>
            <person name="Fluegel L."/>
            <person name="Davis C.M."/>
            <person name="Simpson J.R."/>
            <person name="Lauterbach L."/>
            <person name="Steele A.D."/>
            <person name="Gui C."/>
            <person name="Meng S."/>
            <person name="Li G."/>
            <person name="Viehrig K."/>
            <person name="Ye F."/>
            <person name="Su P."/>
            <person name="Kiefer A.F."/>
            <person name="Nichols A."/>
            <person name="Cepeda A.J."/>
            <person name="Yan W."/>
            <person name="Fan B."/>
            <person name="Jiang Y."/>
            <person name="Adhikari A."/>
            <person name="Zheng C.-J."/>
            <person name="Schuster L."/>
            <person name="Cowan T.M."/>
            <person name="Smanski M.J."/>
            <person name="Chevrette M.G."/>
            <person name="De Carvalho L.P.S."/>
            <person name="Shen B."/>
        </authorList>
    </citation>
    <scope>NUCLEOTIDE SEQUENCE [LARGE SCALE GENOMIC DNA]</scope>
    <source>
        <strain evidence="1 2">NPDC001390</strain>
    </source>
</reference>
<evidence type="ECO:0000313" key="2">
    <source>
        <dbReference type="Proteomes" id="UP001602058"/>
    </source>
</evidence>
<gene>
    <name evidence="1" type="ORF">ACFY1D_37455</name>
</gene>
<keyword evidence="2" id="KW-1185">Reference proteome</keyword>
<evidence type="ECO:0000313" key="1">
    <source>
        <dbReference type="EMBL" id="MFF4527062.1"/>
    </source>
</evidence>